<dbReference type="EMBL" id="JAVYJV010000024">
    <property type="protein sequence ID" value="KAK4338090.1"/>
    <property type="molecule type" value="Genomic_DNA"/>
</dbReference>
<proteinExistence type="predicted"/>
<dbReference type="AlphaFoldDB" id="A0AAE1QQX1"/>
<accession>A0AAE1QQX1</accession>
<name>A0AAE1QQX1_9SOLA</name>
<gene>
    <name evidence="2" type="ORF">RND71_042577</name>
</gene>
<evidence type="ECO:0000256" key="1">
    <source>
        <dbReference type="SAM" id="MobiDB-lite"/>
    </source>
</evidence>
<keyword evidence="3" id="KW-1185">Reference proteome</keyword>
<reference evidence="2" key="1">
    <citation type="submission" date="2023-12" db="EMBL/GenBank/DDBJ databases">
        <title>Genome assembly of Anisodus tanguticus.</title>
        <authorList>
            <person name="Wang Y.-J."/>
        </authorList>
    </citation>
    <scope>NUCLEOTIDE SEQUENCE</scope>
    <source>
        <strain evidence="2">KB-2021</strain>
        <tissue evidence="2">Leaf</tissue>
    </source>
</reference>
<dbReference type="Proteomes" id="UP001291623">
    <property type="component" value="Unassembled WGS sequence"/>
</dbReference>
<organism evidence="2 3">
    <name type="scientific">Anisodus tanguticus</name>
    <dbReference type="NCBI Taxonomy" id="243964"/>
    <lineage>
        <taxon>Eukaryota</taxon>
        <taxon>Viridiplantae</taxon>
        <taxon>Streptophyta</taxon>
        <taxon>Embryophyta</taxon>
        <taxon>Tracheophyta</taxon>
        <taxon>Spermatophyta</taxon>
        <taxon>Magnoliopsida</taxon>
        <taxon>eudicotyledons</taxon>
        <taxon>Gunneridae</taxon>
        <taxon>Pentapetalae</taxon>
        <taxon>asterids</taxon>
        <taxon>lamiids</taxon>
        <taxon>Solanales</taxon>
        <taxon>Solanaceae</taxon>
        <taxon>Solanoideae</taxon>
        <taxon>Hyoscyameae</taxon>
        <taxon>Anisodus</taxon>
    </lineage>
</organism>
<protein>
    <recommendedName>
        <fullName evidence="4">NAC domain-containing protein</fullName>
    </recommendedName>
</protein>
<dbReference type="SUPFAM" id="SSF101941">
    <property type="entry name" value="NAC domain"/>
    <property type="match status" value="1"/>
</dbReference>
<evidence type="ECO:0000313" key="2">
    <source>
        <dbReference type="EMBL" id="KAK4338090.1"/>
    </source>
</evidence>
<sequence>MQITQLTSTIHAAEARERRREDEMSGMKAQIDSLLNLGALPIPPCPGDALRSQSRPSQARKSRPEDVPDRTLVDESSEEDIDHYQYDFQISTSEEEIQEEKKTNWVMHEYEIHSKSSHGTHKQDEWVVCRVFQKSAGGKKYPSNNSSRVSVHVNPYTMEINPKTCMSSQMMQAEHNAFQLAMGRSGGT</sequence>
<feature type="region of interest" description="Disordered" evidence="1">
    <location>
        <begin position="38"/>
        <end position="78"/>
    </location>
</feature>
<evidence type="ECO:0008006" key="4">
    <source>
        <dbReference type="Google" id="ProtNLM"/>
    </source>
</evidence>
<feature type="compositionally biased region" description="Basic and acidic residues" evidence="1">
    <location>
        <begin position="62"/>
        <end position="73"/>
    </location>
</feature>
<dbReference type="InterPro" id="IPR036093">
    <property type="entry name" value="NAC_dom_sf"/>
</dbReference>
<evidence type="ECO:0000313" key="3">
    <source>
        <dbReference type="Proteomes" id="UP001291623"/>
    </source>
</evidence>
<dbReference type="Gene3D" id="2.170.150.80">
    <property type="entry name" value="NAC domain"/>
    <property type="match status" value="1"/>
</dbReference>
<dbReference type="GO" id="GO:0003677">
    <property type="term" value="F:DNA binding"/>
    <property type="evidence" value="ECO:0007669"/>
    <property type="project" value="InterPro"/>
</dbReference>
<comment type="caution">
    <text evidence="2">The sequence shown here is derived from an EMBL/GenBank/DDBJ whole genome shotgun (WGS) entry which is preliminary data.</text>
</comment>
<dbReference type="GO" id="GO:0006355">
    <property type="term" value="P:regulation of DNA-templated transcription"/>
    <property type="evidence" value="ECO:0007669"/>
    <property type="project" value="InterPro"/>
</dbReference>